<dbReference type="SUPFAM" id="SSF47370">
    <property type="entry name" value="Bromodomain"/>
    <property type="match status" value="1"/>
</dbReference>
<sequence length="281" mass="31837">MLGNLSPMEAAINPHHDSSLVGLSGGMMNQHTSSGKRIRKPSLLYEDFESPSLPHTMPQASPAPPQPPVKDPVRPGRVTNQLQYLQKTLIKFLWRHHFAWPFHEPVDAYRLNLPDYYKIIKQPMDMGTIKKRLENNFYQSASECIQDFNTMFTNCYIYNKPMDDIVLMAQSLEKIFLQKVAQMPQEEVELLPPAPRTKNSRGRSRKSHTSRAQQVPAVSQSAYSPSSSDTGDSMLANSPQTVLTKSLPPANIMGLPPTQPTTKVCTRTRWPPSFRHFLCDF</sequence>
<evidence type="ECO:0000256" key="2">
    <source>
        <dbReference type="ARBA" id="ARBA00022454"/>
    </source>
</evidence>
<dbReference type="CDD" id="cd05497">
    <property type="entry name" value="Bromo_Brdt_I_like"/>
    <property type="match status" value="1"/>
</dbReference>
<dbReference type="PROSITE" id="PS50014">
    <property type="entry name" value="BROMODOMAIN_2"/>
    <property type="match status" value="1"/>
</dbReference>
<keyword evidence="3" id="KW-0677">Repeat</keyword>
<dbReference type="InterPro" id="IPR018359">
    <property type="entry name" value="Bromodomain_CS"/>
</dbReference>
<dbReference type="PROSITE" id="PS00633">
    <property type="entry name" value="BROMODOMAIN_1"/>
    <property type="match status" value="1"/>
</dbReference>
<dbReference type="GeneTree" id="ENSGT00940000153385"/>
<organism evidence="10 11">
    <name type="scientific">Kryptolebias marmoratus</name>
    <name type="common">Mangrove killifish</name>
    <name type="synonym">Rivulus marmoratus</name>
    <dbReference type="NCBI Taxonomy" id="37003"/>
    <lineage>
        <taxon>Eukaryota</taxon>
        <taxon>Metazoa</taxon>
        <taxon>Chordata</taxon>
        <taxon>Craniata</taxon>
        <taxon>Vertebrata</taxon>
        <taxon>Euteleostomi</taxon>
        <taxon>Actinopterygii</taxon>
        <taxon>Neopterygii</taxon>
        <taxon>Teleostei</taxon>
        <taxon>Neoteleostei</taxon>
        <taxon>Acanthomorphata</taxon>
        <taxon>Ovalentaria</taxon>
        <taxon>Atherinomorphae</taxon>
        <taxon>Cyprinodontiformes</taxon>
        <taxon>Rivulidae</taxon>
        <taxon>Kryptolebias</taxon>
    </lineage>
</organism>
<evidence type="ECO:0000313" key="10">
    <source>
        <dbReference type="Ensembl" id="ENSKMAP00000020083.1"/>
    </source>
</evidence>
<dbReference type="Gene3D" id="1.20.920.10">
    <property type="entry name" value="Bromodomain-like"/>
    <property type="match status" value="1"/>
</dbReference>
<feature type="region of interest" description="Disordered" evidence="8">
    <location>
        <begin position="49"/>
        <end position="72"/>
    </location>
</feature>
<evidence type="ECO:0000256" key="3">
    <source>
        <dbReference type="ARBA" id="ARBA00022737"/>
    </source>
</evidence>
<comment type="subcellular location">
    <subcellularLocation>
        <location evidence="1">Chromosome</location>
    </subcellularLocation>
</comment>
<evidence type="ECO:0000313" key="11">
    <source>
        <dbReference type="Proteomes" id="UP000264800"/>
    </source>
</evidence>
<keyword evidence="4 7" id="KW-0103">Bromodomain</keyword>
<keyword evidence="2" id="KW-0158">Chromosome</keyword>
<dbReference type="PANTHER" id="PTHR22880:SF240">
    <property type="entry name" value="BROMODOMAIN-CONTAINING PROTEIN 2"/>
    <property type="match status" value="1"/>
</dbReference>
<protein>
    <recommendedName>
        <fullName evidence="5">Bromodomain-containing protein 2</fullName>
    </recommendedName>
</protein>
<dbReference type="OMA" id="CICNQSS"/>
<name>A0A3Q3ASY0_KRYMA</name>
<dbReference type="Proteomes" id="UP000264800">
    <property type="component" value="Unplaced"/>
</dbReference>
<dbReference type="PANTHER" id="PTHR22880">
    <property type="entry name" value="FALZ-RELATED BROMODOMAIN-CONTAINING PROTEINS"/>
    <property type="match status" value="1"/>
</dbReference>
<dbReference type="InterPro" id="IPR001487">
    <property type="entry name" value="Bromodomain"/>
</dbReference>
<accession>A0A3Q3ASY0</accession>
<evidence type="ECO:0000256" key="4">
    <source>
        <dbReference type="ARBA" id="ARBA00023117"/>
    </source>
</evidence>
<reference evidence="10" key="1">
    <citation type="submission" date="2025-08" db="UniProtKB">
        <authorList>
            <consortium name="Ensembl"/>
        </authorList>
    </citation>
    <scope>IDENTIFICATION</scope>
</reference>
<feature type="region of interest" description="Disordered" evidence="8">
    <location>
        <begin position="187"/>
        <end position="237"/>
    </location>
</feature>
<comment type="subunit">
    <text evidence="6">Homodimer. Interacts with E2F1. Interacts with (acetylated) STAT3; promoting STAT3 recruitment to chromatin. Interacts with CTCF; promoting BRD2 recruitment to chromatin.</text>
</comment>
<evidence type="ECO:0000256" key="5">
    <source>
        <dbReference type="ARBA" id="ARBA00040998"/>
    </source>
</evidence>
<dbReference type="Pfam" id="PF00439">
    <property type="entry name" value="Bromodomain"/>
    <property type="match status" value="1"/>
</dbReference>
<dbReference type="Ensembl" id="ENSKMAT00000020351.1">
    <property type="protein sequence ID" value="ENSKMAP00000020083.1"/>
    <property type="gene ID" value="ENSKMAG00000014926.1"/>
</dbReference>
<dbReference type="InterPro" id="IPR050935">
    <property type="entry name" value="Bromo_chromatin_reader"/>
</dbReference>
<reference evidence="10" key="2">
    <citation type="submission" date="2025-09" db="UniProtKB">
        <authorList>
            <consortium name="Ensembl"/>
        </authorList>
    </citation>
    <scope>IDENTIFICATION</scope>
</reference>
<dbReference type="PRINTS" id="PR00503">
    <property type="entry name" value="BROMODOMAIN"/>
</dbReference>
<feature type="compositionally biased region" description="Low complexity" evidence="8">
    <location>
        <begin position="215"/>
        <end position="228"/>
    </location>
</feature>
<dbReference type="STRING" id="37003.ENSKMAP00000020083"/>
<feature type="compositionally biased region" description="Pro residues" evidence="8">
    <location>
        <begin position="61"/>
        <end position="70"/>
    </location>
</feature>
<dbReference type="InterPro" id="IPR043508">
    <property type="entry name" value="Bromo_Brdt_I"/>
</dbReference>
<dbReference type="GO" id="GO:0006355">
    <property type="term" value="P:regulation of DNA-templated transcription"/>
    <property type="evidence" value="ECO:0007669"/>
    <property type="project" value="TreeGrafter"/>
</dbReference>
<dbReference type="GO" id="GO:0005634">
    <property type="term" value="C:nucleus"/>
    <property type="evidence" value="ECO:0007669"/>
    <property type="project" value="TreeGrafter"/>
</dbReference>
<evidence type="ECO:0000256" key="6">
    <source>
        <dbReference type="ARBA" id="ARBA00046861"/>
    </source>
</evidence>
<evidence type="ECO:0000256" key="7">
    <source>
        <dbReference type="PROSITE-ProRule" id="PRU00035"/>
    </source>
</evidence>
<dbReference type="SMART" id="SM00297">
    <property type="entry name" value="BROMO"/>
    <property type="match status" value="1"/>
</dbReference>
<evidence type="ECO:0000256" key="1">
    <source>
        <dbReference type="ARBA" id="ARBA00004286"/>
    </source>
</evidence>
<dbReference type="FunFam" id="1.20.920.10:FF:000002">
    <property type="entry name" value="Bromodomain-containing protein 4"/>
    <property type="match status" value="1"/>
</dbReference>
<proteinExistence type="predicted"/>
<keyword evidence="11" id="KW-1185">Reference proteome</keyword>
<dbReference type="GO" id="GO:0006338">
    <property type="term" value="P:chromatin remodeling"/>
    <property type="evidence" value="ECO:0007669"/>
    <property type="project" value="TreeGrafter"/>
</dbReference>
<evidence type="ECO:0000256" key="8">
    <source>
        <dbReference type="SAM" id="MobiDB-lite"/>
    </source>
</evidence>
<dbReference type="AlphaFoldDB" id="A0A3Q3ASY0"/>
<feature type="compositionally biased region" description="Basic residues" evidence="8">
    <location>
        <begin position="198"/>
        <end position="209"/>
    </location>
</feature>
<feature type="domain" description="Bromo" evidence="9">
    <location>
        <begin position="94"/>
        <end position="166"/>
    </location>
</feature>
<dbReference type="GO" id="GO:0000785">
    <property type="term" value="C:chromatin"/>
    <property type="evidence" value="ECO:0007669"/>
    <property type="project" value="TreeGrafter"/>
</dbReference>
<evidence type="ECO:0000259" key="9">
    <source>
        <dbReference type="PROSITE" id="PS50014"/>
    </source>
</evidence>
<dbReference type="InterPro" id="IPR036427">
    <property type="entry name" value="Bromodomain-like_sf"/>
</dbReference>